<dbReference type="KEGG" id="aacx:DEACI_0866"/>
<dbReference type="SUPFAM" id="SSF101262">
    <property type="entry name" value="Methenyltetrahydrofolate cyclohydrolase-like"/>
    <property type="match status" value="1"/>
</dbReference>
<reference evidence="3" key="1">
    <citation type="submission" date="2014-11" db="EMBL/GenBank/DDBJ databases">
        <authorList>
            <person name="Hornung B.V."/>
        </authorList>
    </citation>
    <scope>NUCLEOTIDE SEQUENCE</scope>
    <source>
        <strain evidence="3">INE</strain>
    </source>
</reference>
<dbReference type="Proteomes" id="UP001071230">
    <property type="component" value="Unassembled WGS sequence"/>
</dbReference>
<dbReference type="Gene3D" id="1.20.120.680">
    <property type="entry name" value="Formiminotetrahydrofolate cyclodeaminase monomer, up-and-down helical bundle"/>
    <property type="match status" value="1"/>
</dbReference>
<dbReference type="EC" id="4.3.1.4" evidence="2 3"/>
<dbReference type="Proteomes" id="UP000836597">
    <property type="component" value="Chromosome"/>
</dbReference>
<evidence type="ECO:0000313" key="2">
    <source>
        <dbReference type="EMBL" id="CAA7600214.1"/>
    </source>
</evidence>
<dbReference type="InterPro" id="IPR007044">
    <property type="entry name" value="Cyclodeamin/CycHdrlase"/>
</dbReference>
<evidence type="ECO:0000313" key="4">
    <source>
        <dbReference type="Proteomes" id="UP001071230"/>
    </source>
</evidence>
<dbReference type="AlphaFoldDB" id="A0A8S0WLW6"/>
<keyword evidence="2" id="KW-0808">Transferase</keyword>
<name>A0A8S0WLW6_9FIRM</name>
<evidence type="ECO:0000313" key="3">
    <source>
        <dbReference type="EMBL" id="CEJ09592.1"/>
    </source>
</evidence>
<dbReference type="GO" id="GO:0030412">
    <property type="term" value="F:formimidoyltetrahydrofolate cyclodeaminase activity"/>
    <property type="evidence" value="ECO:0007669"/>
    <property type="project" value="UniProtKB-EC"/>
</dbReference>
<reference evidence="2" key="2">
    <citation type="submission" date="2020-01" db="EMBL/GenBank/DDBJ databases">
        <authorList>
            <person name="Hornung B."/>
        </authorList>
    </citation>
    <scope>NUCLEOTIDE SEQUENCE</scope>
    <source>
        <strain evidence="2">PacBioINE</strain>
    </source>
</reference>
<gene>
    <name evidence="2" type="ORF">DEACI_0866</name>
    <name evidence="3" type="ORF">DEACI_4077</name>
</gene>
<protein>
    <submittedName>
        <fullName evidence="3">Formiminotransferase-cyclodeaminase protein</fullName>
        <ecNumber evidence="2 3">2.1.2.5</ecNumber>
        <ecNumber evidence="2 3">4.3.1.4</ecNumber>
    </submittedName>
    <submittedName>
        <fullName evidence="2">Glutamate formimidoyltransferase/formimidoyltetrahydrofolate cyclodeaminase</fullName>
    </submittedName>
</protein>
<sequence>MLRDFTLTDFVAEVASSAPAPGGGSVAALAGAQGCALLGMAARLTMGRKKYAAMEAEMARLLEFASERQVRLLQLVDEDTVGFKEVMAALTLPKDTDEEQTLRRAELEKATLQAARVPLETAGLCLEGLRRLPGLLSGGNQNALSDMGVAALSLRTGLEGALYNVQINALGLKSREEKERLLQECAVMRAEGRKLSETVEAEILSRLG</sequence>
<dbReference type="InterPro" id="IPR036178">
    <property type="entry name" value="Formintransfe-cycloase-like_sf"/>
</dbReference>
<dbReference type="EMBL" id="CDGJ01000134">
    <property type="protein sequence ID" value="CEJ09592.1"/>
    <property type="molecule type" value="Genomic_DNA"/>
</dbReference>
<proteinExistence type="predicted"/>
<dbReference type="Pfam" id="PF04961">
    <property type="entry name" value="FTCD_C"/>
    <property type="match status" value="1"/>
</dbReference>
<keyword evidence="2" id="KW-0456">Lyase</keyword>
<evidence type="ECO:0000259" key="1">
    <source>
        <dbReference type="Pfam" id="PF04961"/>
    </source>
</evidence>
<accession>A0A8S0WLW6</accession>
<dbReference type="EC" id="2.1.2.5" evidence="2 3"/>
<dbReference type="GO" id="GO:0030409">
    <property type="term" value="F:glutamate formimidoyltransferase activity"/>
    <property type="evidence" value="ECO:0007669"/>
    <property type="project" value="UniProtKB-EC"/>
</dbReference>
<dbReference type="PROSITE" id="PS51257">
    <property type="entry name" value="PROKAR_LIPOPROTEIN"/>
    <property type="match status" value="1"/>
</dbReference>
<organism evidence="2">
    <name type="scientific">Acididesulfobacillus acetoxydans</name>
    <dbReference type="NCBI Taxonomy" id="1561005"/>
    <lineage>
        <taxon>Bacteria</taxon>
        <taxon>Bacillati</taxon>
        <taxon>Bacillota</taxon>
        <taxon>Clostridia</taxon>
        <taxon>Eubacteriales</taxon>
        <taxon>Peptococcaceae</taxon>
        <taxon>Acididesulfobacillus</taxon>
    </lineage>
</organism>
<feature type="domain" description="Cyclodeaminase/cyclohydrolase" evidence="1">
    <location>
        <begin position="6"/>
        <end position="186"/>
    </location>
</feature>
<dbReference type="RefSeq" id="WP_240983919.1">
    <property type="nucleotide sequence ID" value="NZ_CDGJ01000134.1"/>
</dbReference>
<dbReference type="EMBL" id="LR746496">
    <property type="protein sequence ID" value="CAA7600214.1"/>
    <property type="molecule type" value="Genomic_DNA"/>
</dbReference>
<keyword evidence="4" id="KW-1185">Reference proteome</keyword>